<evidence type="ECO:0000313" key="3">
    <source>
        <dbReference type="Proteomes" id="UP001596022"/>
    </source>
</evidence>
<dbReference type="Proteomes" id="UP001596022">
    <property type="component" value="Unassembled WGS sequence"/>
</dbReference>
<name>A0ABV9GM72_9BACL</name>
<sequence>MNDLKQRMDEHVFRDNPFNEEVKERMVKRVLERGGMASPTKKRMPYFAMAGAGILLLILIFSGVEFSGMLKKSADQSGRLMRTEGDSMSAAEMKTDRNSNLNELLKQSPKERKKLDKLSPAFRKKLRLPTFTPFEPIKITALVSDMKDGPPNLKLPQEVTFICTGKNGSVLTIEMVDQDHKEVQFDSDTIVKLADGTEAHWHQADHAVVLNWINKKTGIVYGLTLDGGDHKYTKNDLVKIANTMDGPSPE</sequence>
<reference evidence="3" key="1">
    <citation type="journal article" date="2019" name="Int. J. Syst. Evol. Microbiol.">
        <title>The Global Catalogue of Microorganisms (GCM) 10K type strain sequencing project: providing services to taxonomists for standard genome sequencing and annotation.</title>
        <authorList>
            <consortium name="The Broad Institute Genomics Platform"/>
            <consortium name="The Broad Institute Genome Sequencing Center for Infectious Disease"/>
            <person name="Wu L."/>
            <person name="Ma J."/>
        </authorList>
    </citation>
    <scope>NUCLEOTIDE SEQUENCE [LARGE SCALE GENOMIC DNA]</scope>
    <source>
        <strain evidence="3">CGMCC 1.16306</strain>
    </source>
</reference>
<evidence type="ECO:0000256" key="1">
    <source>
        <dbReference type="SAM" id="Phobius"/>
    </source>
</evidence>
<gene>
    <name evidence="2" type="ORF">ACFO4N_06320</name>
</gene>
<keyword evidence="1" id="KW-0472">Membrane</keyword>
<protein>
    <recommendedName>
        <fullName evidence="4">DUF4367 domain-containing protein</fullName>
    </recommendedName>
</protein>
<keyword evidence="1" id="KW-0812">Transmembrane</keyword>
<keyword evidence="1" id="KW-1133">Transmembrane helix</keyword>
<proteinExistence type="predicted"/>
<organism evidence="2 3">
    <name type="scientific">Camelliibacillus cellulosilyticus</name>
    <dbReference type="NCBI Taxonomy" id="2174486"/>
    <lineage>
        <taxon>Bacteria</taxon>
        <taxon>Bacillati</taxon>
        <taxon>Bacillota</taxon>
        <taxon>Bacilli</taxon>
        <taxon>Bacillales</taxon>
        <taxon>Sporolactobacillaceae</taxon>
        <taxon>Camelliibacillus</taxon>
    </lineage>
</organism>
<dbReference type="EMBL" id="JBHSFW010000001">
    <property type="protein sequence ID" value="MFC4618345.1"/>
    <property type="molecule type" value="Genomic_DNA"/>
</dbReference>
<evidence type="ECO:0000313" key="2">
    <source>
        <dbReference type="EMBL" id="MFC4618345.1"/>
    </source>
</evidence>
<keyword evidence="3" id="KW-1185">Reference proteome</keyword>
<comment type="caution">
    <text evidence="2">The sequence shown here is derived from an EMBL/GenBank/DDBJ whole genome shotgun (WGS) entry which is preliminary data.</text>
</comment>
<dbReference type="RefSeq" id="WP_376845340.1">
    <property type="nucleotide sequence ID" value="NZ_JBHSFW010000001.1"/>
</dbReference>
<feature type="transmembrane region" description="Helical" evidence="1">
    <location>
        <begin position="46"/>
        <end position="64"/>
    </location>
</feature>
<evidence type="ECO:0008006" key="4">
    <source>
        <dbReference type="Google" id="ProtNLM"/>
    </source>
</evidence>
<accession>A0ABV9GM72</accession>